<protein>
    <submittedName>
        <fullName evidence="1">YolD-like family protein</fullName>
    </submittedName>
</protein>
<dbReference type="RefSeq" id="WP_151699749.1">
    <property type="nucleotide sequence ID" value="NZ_CP031223.1"/>
</dbReference>
<gene>
    <name evidence="1" type="ORF">PB01_08195</name>
</gene>
<sequence>MIKDRGMKKWQGMMLPEHVRLLGDRRRSLMKTGRPELDEQELQSIQEILEKLMKYSAEADYKLWENGEFQTYRGTITKIDEYNRQIHYIDSFSNRCEPLSIDNIVDISPL</sequence>
<proteinExistence type="predicted"/>
<accession>A0A5J6SPW2</accession>
<reference evidence="1 2" key="1">
    <citation type="submission" date="2018-07" db="EMBL/GenBank/DDBJ databases">
        <title>Complete genome sequence of Psychrobacillus sp. PB01, isolated from iceberg, and comparative genome analysis of Psychrobacillus strains.</title>
        <authorList>
            <person name="Lee P.C."/>
        </authorList>
    </citation>
    <scope>NUCLEOTIDE SEQUENCE [LARGE SCALE GENOMIC DNA]</scope>
    <source>
        <strain evidence="1 2">PB01</strain>
    </source>
</reference>
<dbReference type="EMBL" id="CP031223">
    <property type="protein sequence ID" value="QFF98814.1"/>
    <property type="molecule type" value="Genomic_DNA"/>
</dbReference>
<dbReference type="OrthoDB" id="1644322at2"/>
<dbReference type="KEGG" id="psyo:PB01_08195"/>
<dbReference type="Pfam" id="PF08863">
    <property type="entry name" value="YolD"/>
    <property type="match status" value="1"/>
</dbReference>
<keyword evidence="2" id="KW-1185">Reference proteome</keyword>
<dbReference type="InterPro" id="IPR014962">
    <property type="entry name" value="YolD"/>
</dbReference>
<dbReference type="PANTHER" id="PTHR40051">
    <property type="entry name" value="IG HYPOTHETICAL 15966"/>
    <property type="match status" value="1"/>
</dbReference>
<name>A0A5J6SPW2_9BACI</name>
<dbReference type="AlphaFoldDB" id="A0A5J6SPW2"/>
<evidence type="ECO:0000313" key="2">
    <source>
        <dbReference type="Proteomes" id="UP000325517"/>
    </source>
</evidence>
<organism evidence="1 2">
    <name type="scientific">Psychrobacillus glaciei</name>
    <dbReference type="NCBI Taxonomy" id="2283160"/>
    <lineage>
        <taxon>Bacteria</taxon>
        <taxon>Bacillati</taxon>
        <taxon>Bacillota</taxon>
        <taxon>Bacilli</taxon>
        <taxon>Bacillales</taxon>
        <taxon>Bacillaceae</taxon>
        <taxon>Psychrobacillus</taxon>
    </lineage>
</organism>
<dbReference type="Proteomes" id="UP000325517">
    <property type="component" value="Chromosome"/>
</dbReference>
<dbReference type="PANTHER" id="PTHR40051:SF1">
    <property type="entry name" value="YOLD-LIKE FAMILY PROTEIN"/>
    <property type="match status" value="1"/>
</dbReference>
<evidence type="ECO:0000313" key="1">
    <source>
        <dbReference type="EMBL" id="QFF98814.1"/>
    </source>
</evidence>